<gene>
    <name evidence="3" type="primary">GNG13</name>
</gene>
<proteinExistence type="predicted"/>
<dbReference type="Gene3D" id="4.10.260.10">
    <property type="entry name" value="Transducin (heterotrimeric G protein), gamma chain"/>
    <property type="match status" value="1"/>
</dbReference>
<evidence type="ECO:0000313" key="4">
    <source>
        <dbReference type="Proteomes" id="UP000007754"/>
    </source>
</evidence>
<accession>A0A674GYM5</accession>
<dbReference type="PANTHER" id="PTHR15936">
    <property type="entry name" value="GUANINE NUCLEOTIDE-BINDING PROTEIN G I /G S /G O GAMMA-13 SUBUNIT"/>
    <property type="match status" value="1"/>
</dbReference>
<name>A0A674GYM5_TAEGU</name>
<dbReference type="InterPro" id="IPR015898">
    <property type="entry name" value="G-protein_gamma-like_dom"/>
</dbReference>
<dbReference type="InterPro" id="IPR036284">
    <property type="entry name" value="GGL_sf"/>
</dbReference>
<reference evidence="3" key="3">
    <citation type="submission" date="2025-09" db="UniProtKB">
        <authorList>
            <consortium name="Ensembl"/>
        </authorList>
    </citation>
    <scope>IDENTIFICATION</scope>
</reference>
<dbReference type="Ensembl" id="ENSTGUT00000042287.1">
    <property type="protein sequence ID" value="ENSTGUP00000027588.1"/>
    <property type="gene ID" value="ENSTGUG00000021369.1"/>
</dbReference>
<dbReference type="PANTHER" id="PTHR15936:SF2">
    <property type="entry name" value="GUANINE NUCLEOTIDE-BINDING PROTEIN G(I)_G(S)_G(O) SUBUNIT GAMMA-13"/>
    <property type="match status" value="1"/>
</dbReference>
<dbReference type="SMART" id="SM00224">
    <property type="entry name" value="GGL"/>
    <property type="match status" value="1"/>
</dbReference>
<dbReference type="SUPFAM" id="SSF48670">
    <property type="entry name" value="Transducin (heterotrimeric G protein), gamma chain"/>
    <property type="match status" value="1"/>
</dbReference>
<feature type="domain" description="G protein gamma" evidence="2">
    <location>
        <begin position="91"/>
        <end position="156"/>
    </location>
</feature>
<dbReference type="GO" id="GO:0007200">
    <property type="term" value="P:phospholipase C-activating G protein-coupled receptor signaling pathway"/>
    <property type="evidence" value="ECO:0007669"/>
    <property type="project" value="InterPro"/>
</dbReference>
<dbReference type="GeneTree" id="ENSGT00530000064157"/>
<dbReference type="AlphaFoldDB" id="A0A674GYM5"/>
<sequence length="156" mass="16597">PIPEPGRVPGAASIPGAPAEPNPPGAAGGGGAGIRCCRSRRAPADCPEPLASPGAGKSCGSTARPGLRTGPDSLLPNPQTSPTEPSESAMDEWDLPQWKKEVESLKYQLAYKREMSSKTIPEFVKWIEDGIPEDPFLNPELMKNNPWVEKGKCIIL</sequence>
<dbReference type="InterPro" id="IPR039227">
    <property type="entry name" value="GNG13"/>
</dbReference>
<dbReference type="GO" id="GO:0050909">
    <property type="term" value="P:sensory perception of taste"/>
    <property type="evidence" value="ECO:0007669"/>
    <property type="project" value="InterPro"/>
</dbReference>
<dbReference type="GO" id="GO:0031681">
    <property type="term" value="F:G-protein beta-subunit binding"/>
    <property type="evidence" value="ECO:0007669"/>
    <property type="project" value="InterPro"/>
</dbReference>
<organism evidence="3 4">
    <name type="scientific">Taeniopygia guttata</name>
    <name type="common">Zebra finch</name>
    <name type="synonym">Poephila guttata</name>
    <dbReference type="NCBI Taxonomy" id="59729"/>
    <lineage>
        <taxon>Eukaryota</taxon>
        <taxon>Metazoa</taxon>
        <taxon>Chordata</taxon>
        <taxon>Craniata</taxon>
        <taxon>Vertebrata</taxon>
        <taxon>Euteleostomi</taxon>
        <taxon>Archelosauria</taxon>
        <taxon>Archosauria</taxon>
        <taxon>Dinosauria</taxon>
        <taxon>Saurischia</taxon>
        <taxon>Theropoda</taxon>
        <taxon>Coelurosauria</taxon>
        <taxon>Aves</taxon>
        <taxon>Neognathae</taxon>
        <taxon>Neoaves</taxon>
        <taxon>Telluraves</taxon>
        <taxon>Australaves</taxon>
        <taxon>Passeriformes</taxon>
        <taxon>Passeroidea</taxon>
        <taxon>Estrildidae</taxon>
        <taxon>Estrildinae</taxon>
        <taxon>Taeniopygia</taxon>
    </lineage>
</organism>
<evidence type="ECO:0000313" key="3">
    <source>
        <dbReference type="Ensembl" id="ENSTGUP00000027588.1"/>
    </source>
</evidence>
<dbReference type="SMART" id="SM01224">
    <property type="entry name" value="G_gamma"/>
    <property type="match status" value="1"/>
</dbReference>
<evidence type="ECO:0000256" key="1">
    <source>
        <dbReference type="SAM" id="MobiDB-lite"/>
    </source>
</evidence>
<reference evidence="3 4" key="1">
    <citation type="journal article" date="2010" name="Nature">
        <title>The genome of a songbird.</title>
        <authorList>
            <person name="Warren W.C."/>
            <person name="Clayton D.F."/>
            <person name="Ellegren H."/>
            <person name="Arnold A.P."/>
            <person name="Hillier L.W."/>
            <person name="Kunstner A."/>
            <person name="Searle S."/>
            <person name="White S."/>
            <person name="Vilella A.J."/>
            <person name="Fairley S."/>
            <person name="Heger A."/>
            <person name="Kong L."/>
            <person name="Ponting C.P."/>
            <person name="Jarvis E.D."/>
            <person name="Mello C.V."/>
            <person name="Minx P."/>
            <person name="Lovell P."/>
            <person name="Velho T.A."/>
            <person name="Ferris M."/>
            <person name="Balakrishnan C.N."/>
            <person name="Sinha S."/>
            <person name="Blatti C."/>
            <person name="London S.E."/>
            <person name="Li Y."/>
            <person name="Lin Y.C."/>
            <person name="George J."/>
            <person name="Sweedler J."/>
            <person name="Southey B."/>
            <person name="Gunaratne P."/>
            <person name="Watson M."/>
            <person name="Nam K."/>
            <person name="Backstrom N."/>
            <person name="Smeds L."/>
            <person name="Nabholz B."/>
            <person name="Itoh Y."/>
            <person name="Whitney O."/>
            <person name="Pfenning A.R."/>
            <person name="Howard J."/>
            <person name="Volker M."/>
            <person name="Skinner B.M."/>
            <person name="Griffin D.K."/>
            <person name="Ye L."/>
            <person name="McLaren W.M."/>
            <person name="Flicek P."/>
            <person name="Quesada V."/>
            <person name="Velasco G."/>
            <person name="Lopez-Otin C."/>
            <person name="Puente X.S."/>
            <person name="Olender T."/>
            <person name="Lancet D."/>
            <person name="Smit A.F."/>
            <person name="Hubley R."/>
            <person name="Konkel M.K."/>
            <person name="Walker J.A."/>
            <person name="Batzer M.A."/>
            <person name="Gu W."/>
            <person name="Pollock D.D."/>
            <person name="Chen L."/>
            <person name="Cheng Z."/>
            <person name="Eichler E.E."/>
            <person name="Stapley J."/>
            <person name="Slate J."/>
            <person name="Ekblom R."/>
            <person name="Birkhead T."/>
            <person name="Burke T."/>
            <person name="Burt D."/>
            <person name="Scharff C."/>
            <person name="Adam I."/>
            <person name="Richard H."/>
            <person name="Sultan M."/>
            <person name="Soldatov A."/>
            <person name="Lehrach H."/>
            <person name="Edwards S.V."/>
            <person name="Yang S.P."/>
            <person name="Li X."/>
            <person name="Graves T."/>
            <person name="Fulton L."/>
            <person name="Nelson J."/>
            <person name="Chinwalla A."/>
            <person name="Hou S."/>
            <person name="Mardis E.R."/>
            <person name="Wilson R.K."/>
        </authorList>
    </citation>
    <scope>NUCLEOTIDE SEQUENCE [LARGE SCALE GENOMIC DNA]</scope>
</reference>
<dbReference type="Pfam" id="PF00631">
    <property type="entry name" value="G-gamma"/>
    <property type="match status" value="1"/>
</dbReference>
<dbReference type="Proteomes" id="UP000007754">
    <property type="component" value="Chromosome 14"/>
</dbReference>
<dbReference type="GO" id="GO:0005834">
    <property type="term" value="C:heterotrimeric G-protein complex"/>
    <property type="evidence" value="ECO:0007669"/>
    <property type="project" value="InterPro"/>
</dbReference>
<dbReference type="PROSITE" id="PS50058">
    <property type="entry name" value="G_PROTEIN_GAMMA"/>
    <property type="match status" value="1"/>
</dbReference>
<dbReference type="CDD" id="cd00068">
    <property type="entry name" value="GGL"/>
    <property type="match status" value="1"/>
</dbReference>
<dbReference type="InParanoid" id="A0A674GYM5"/>
<feature type="compositionally biased region" description="Polar residues" evidence="1">
    <location>
        <begin position="76"/>
        <end position="86"/>
    </location>
</feature>
<evidence type="ECO:0000259" key="2">
    <source>
        <dbReference type="PROSITE" id="PS50058"/>
    </source>
</evidence>
<keyword evidence="4" id="KW-1185">Reference proteome</keyword>
<reference evidence="3" key="2">
    <citation type="submission" date="2025-08" db="UniProtKB">
        <authorList>
            <consortium name="Ensembl"/>
        </authorList>
    </citation>
    <scope>IDENTIFICATION</scope>
</reference>
<protein>
    <submittedName>
        <fullName evidence="3">G protein subunit gamma 13</fullName>
    </submittedName>
</protein>
<feature type="region of interest" description="Disordered" evidence="1">
    <location>
        <begin position="1"/>
        <end position="94"/>
    </location>
</feature>